<protein>
    <submittedName>
        <fullName evidence="1">Uncharacterized protein</fullName>
    </submittedName>
</protein>
<gene>
    <name evidence="1" type="ORF">GRI38_10770</name>
</gene>
<sequence length="149" mass="17199">MDLDDPASFTIDHDGNYRATRSECELLLFIDHMQLPPSTIDDNYEPELAAMAHALGARGEFFGIYDSPKLPWRELARRLDGNVEVVREFTFLPVPNLSMFRVEELPRELETCLIDDALSYSGFVAYSDITYPSEFRTLVSEMHYIRALW</sequence>
<proteinExistence type="predicted"/>
<dbReference type="EMBL" id="WTYW01000003">
    <property type="protein sequence ID" value="MXO86507.1"/>
    <property type="molecule type" value="Genomic_DNA"/>
</dbReference>
<comment type="caution">
    <text evidence="1">The sequence shown here is derived from an EMBL/GenBank/DDBJ whole genome shotgun (WGS) entry which is preliminary data.</text>
</comment>
<accession>A0A844ZHT9</accession>
<reference evidence="1 2" key="1">
    <citation type="submission" date="2019-12" db="EMBL/GenBank/DDBJ databases">
        <title>Genomic-based taxomic classification of the family Erythrobacteraceae.</title>
        <authorList>
            <person name="Xu L."/>
        </authorList>
    </citation>
    <scope>NUCLEOTIDE SEQUENCE [LARGE SCALE GENOMIC DNA]</scope>
    <source>
        <strain evidence="1 2">MCCC 1A09962</strain>
    </source>
</reference>
<evidence type="ECO:0000313" key="1">
    <source>
        <dbReference type="EMBL" id="MXO86507.1"/>
    </source>
</evidence>
<dbReference type="Proteomes" id="UP000433104">
    <property type="component" value="Unassembled WGS sequence"/>
</dbReference>
<keyword evidence="2" id="KW-1185">Reference proteome</keyword>
<dbReference type="AlphaFoldDB" id="A0A844ZHT9"/>
<evidence type="ECO:0000313" key="2">
    <source>
        <dbReference type="Proteomes" id="UP000433104"/>
    </source>
</evidence>
<dbReference type="RefSeq" id="WP_160683599.1">
    <property type="nucleotide sequence ID" value="NZ_WTYW01000003.1"/>
</dbReference>
<dbReference type="OrthoDB" id="9778052at2"/>
<organism evidence="1 2">
    <name type="scientific">Parapontixanthobacter aurantiacus</name>
    <dbReference type="NCBI Taxonomy" id="1463599"/>
    <lineage>
        <taxon>Bacteria</taxon>
        <taxon>Pseudomonadati</taxon>
        <taxon>Pseudomonadota</taxon>
        <taxon>Alphaproteobacteria</taxon>
        <taxon>Sphingomonadales</taxon>
        <taxon>Erythrobacteraceae</taxon>
        <taxon>Parapontixanthobacter</taxon>
    </lineage>
</organism>
<name>A0A844ZHT9_9SPHN</name>